<dbReference type="Pfam" id="PF03379">
    <property type="entry name" value="CcmB"/>
    <property type="match status" value="1"/>
</dbReference>
<evidence type="ECO:0000313" key="8">
    <source>
        <dbReference type="Proteomes" id="UP001596317"/>
    </source>
</evidence>
<proteinExistence type="inferred from homology"/>
<dbReference type="RefSeq" id="WP_380053492.1">
    <property type="nucleotide sequence ID" value="NZ_JBHSWB010000001.1"/>
</dbReference>
<reference evidence="8" key="1">
    <citation type="journal article" date="2019" name="Int. J. Syst. Evol. Microbiol.">
        <title>The Global Catalogue of Microorganisms (GCM) 10K type strain sequencing project: providing services to taxonomists for standard genome sequencing and annotation.</title>
        <authorList>
            <consortium name="The Broad Institute Genomics Platform"/>
            <consortium name="The Broad Institute Genome Sequencing Center for Infectious Disease"/>
            <person name="Wu L."/>
            <person name="Ma J."/>
        </authorList>
    </citation>
    <scope>NUCLEOTIDE SEQUENCE [LARGE SCALE GENOMIC DNA]</scope>
    <source>
        <strain evidence="8">CCUG 63830</strain>
    </source>
</reference>
<evidence type="ECO:0000256" key="4">
    <source>
        <dbReference type="ARBA" id="ARBA00022989"/>
    </source>
</evidence>
<dbReference type="Proteomes" id="UP001596317">
    <property type="component" value="Unassembled WGS sequence"/>
</dbReference>
<evidence type="ECO:0000256" key="5">
    <source>
        <dbReference type="ARBA" id="ARBA00023136"/>
    </source>
</evidence>
<keyword evidence="3 6" id="KW-0812">Transmembrane</keyword>
<evidence type="ECO:0000256" key="1">
    <source>
        <dbReference type="ARBA" id="ARBA00004141"/>
    </source>
</evidence>
<feature type="transmembrane region" description="Helical" evidence="6">
    <location>
        <begin position="101"/>
        <end position="123"/>
    </location>
</feature>
<sequence length="181" mass="18544">MTSLRGALRMAAVVAAKDLRVAGRTRDTLLATAFFAGLVLLVLGLALSGSGQAPGQRAALAAGAIWTALALAAAVGAQRAFAQEQEAGALEQLLAYPGPHGALYLGKLLGVLPPLLLVAALTVPTGLVLFGAVEGAAPWPPGPHDWPAALGRAGPDHRAGRGGLRGWHHLLRQHHREPARA</sequence>
<feature type="transmembrane region" description="Helical" evidence="6">
    <location>
        <begin position="59"/>
        <end position="81"/>
    </location>
</feature>
<keyword evidence="4 6" id="KW-1133">Transmembrane helix</keyword>
<feature type="transmembrane region" description="Helical" evidence="6">
    <location>
        <begin position="28"/>
        <end position="47"/>
    </location>
</feature>
<evidence type="ECO:0000256" key="3">
    <source>
        <dbReference type="ARBA" id="ARBA00022692"/>
    </source>
</evidence>
<keyword evidence="5 6" id="KW-0472">Membrane</keyword>
<evidence type="ECO:0000256" key="6">
    <source>
        <dbReference type="SAM" id="Phobius"/>
    </source>
</evidence>
<organism evidence="7 8">
    <name type="scientific">Deinococcus multiflagellatus</name>
    <dbReference type="NCBI Taxonomy" id="1656887"/>
    <lineage>
        <taxon>Bacteria</taxon>
        <taxon>Thermotogati</taxon>
        <taxon>Deinococcota</taxon>
        <taxon>Deinococci</taxon>
        <taxon>Deinococcales</taxon>
        <taxon>Deinococcaceae</taxon>
        <taxon>Deinococcus</taxon>
    </lineage>
</organism>
<comment type="similarity">
    <text evidence="2">Belongs to the CcmB/CycW/HelB family.</text>
</comment>
<name>A0ABW1ZFK0_9DEIO</name>
<evidence type="ECO:0000256" key="2">
    <source>
        <dbReference type="ARBA" id="ARBA00010544"/>
    </source>
</evidence>
<keyword evidence="8" id="KW-1185">Reference proteome</keyword>
<dbReference type="InterPro" id="IPR003544">
    <property type="entry name" value="Cyt_c_biogenesis_CcmB"/>
</dbReference>
<evidence type="ECO:0000313" key="7">
    <source>
        <dbReference type="EMBL" id="MFC6659037.1"/>
    </source>
</evidence>
<comment type="caution">
    <text evidence="7">The sequence shown here is derived from an EMBL/GenBank/DDBJ whole genome shotgun (WGS) entry which is preliminary data.</text>
</comment>
<protein>
    <submittedName>
        <fullName evidence="7">Heme exporter protein CcmB</fullName>
    </submittedName>
</protein>
<accession>A0ABW1ZFK0</accession>
<dbReference type="EMBL" id="JBHSWB010000001">
    <property type="protein sequence ID" value="MFC6659037.1"/>
    <property type="molecule type" value="Genomic_DNA"/>
</dbReference>
<gene>
    <name evidence="7" type="ORF">ACFP90_00685</name>
</gene>
<comment type="subcellular location">
    <subcellularLocation>
        <location evidence="1">Membrane</location>
        <topology evidence="1">Multi-pass membrane protein</topology>
    </subcellularLocation>
</comment>